<accession>A0AAQ4DEE7</accession>
<dbReference type="Proteomes" id="UP001321473">
    <property type="component" value="Unassembled WGS sequence"/>
</dbReference>
<protein>
    <recommendedName>
        <fullName evidence="1">Vps41 beta-propeller domain-containing protein</fullName>
    </recommendedName>
</protein>
<evidence type="ECO:0000259" key="1">
    <source>
        <dbReference type="Pfam" id="PF23411"/>
    </source>
</evidence>
<dbReference type="InterPro" id="IPR057780">
    <property type="entry name" value="Beta-prop_Vps41"/>
</dbReference>
<reference evidence="2 3" key="1">
    <citation type="journal article" date="2023" name="Arcadia Sci">
        <title>De novo assembly of a long-read Amblyomma americanum tick genome.</title>
        <authorList>
            <person name="Chou S."/>
            <person name="Poskanzer K.E."/>
            <person name="Rollins M."/>
            <person name="Thuy-Boun P.S."/>
        </authorList>
    </citation>
    <scope>NUCLEOTIDE SEQUENCE [LARGE SCALE GENOMIC DNA]</scope>
    <source>
        <strain evidence="2">F_SG_1</strain>
        <tissue evidence="2">Salivary glands</tissue>
    </source>
</reference>
<sequence>MLFYLTQVVLHGLYASDHNQQLTFDRPVGAVAIDPNFYRSGSGRRFMTGIDKVVLHEKGFLSRYRTTILHQGEGLVRNIAWKGRFAAWATDLVRHWSTAGHVPAFCGHMMPVTIVPCCLEHCSIPCI</sequence>
<comment type="caution">
    <text evidence="2">The sequence shown here is derived from an EMBL/GenBank/DDBJ whole genome shotgun (WGS) entry which is preliminary data.</text>
</comment>
<dbReference type="EMBL" id="JARKHS020031836">
    <property type="protein sequence ID" value="KAK8760837.1"/>
    <property type="molecule type" value="Genomic_DNA"/>
</dbReference>
<keyword evidence="3" id="KW-1185">Reference proteome</keyword>
<evidence type="ECO:0000313" key="2">
    <source>
        <dbReference type="EMBL" id="KAK8760837.1"/>
    </source>
</evidence>
<dbReference type="Pfam" id="PF23411">
    <property type="entry name" value="Beta-prop_Vps41"/>
    <property type="match status" value="1"/>
</dbReference>
<gene>
    <name evidence="2" type="ORF">V5799_027899</name>
</gene>
<dbReference type="AlphaFoldDB" id="A0AAQ4DEE7"/>
<proteinExistence type="predicted"/>
<organism evidence="2 3">
    <name type="scientific">Amblyomma americanum</name>
    <name type="common">Lone star tick</name>
    <dbReference type="NCBI Taxonomy" id="6943"/>
    <lineage>
        <taxon>Eukaryota</taxon>
        <taxon>Metazoa</taxon>
        <taxon>Ecdysozoa</taxon>
        <taxon>Arthropoda</taxon>
        <taxon>Chelicerata</taxon>
        <taxon>Arachnida</taxon>
        <taxon>Acari</taxon>
        <taxon>Parasitiformes</taxon>
        <taxon>Ixodida</taxon>
        <taxon>Ixodoidea</taxon>
        <taxon>Ixodidae</taxon>
        <taxon>Amblyomminae</taxon>
        <taxon>Amblyomma</taxon>
    </lineage>
</organism>
<evidence type="ECO:0000313" key="3">
    <source>
        <dbReference type="Proteomes" id="UP001321473"/>
    </source>
</evidence>
<feature type="domain" description="Vps41 beta-propeller" evidence="1">
    <location>
        <begin position="7"/>
        <end position="91"/>
    </location>
</feature>
<name>A0AAQ4DEE7_AMBAM</name>